<dbReference type="Proteomes" id="UP000294739">
    <property type="component" value="Unassembled WGS sequence"/>
</dbReference>
<dbReference type="RefSeq" id="WP_131892790.1">
    <property type="nucleotide sequence ID" value="NZ_SMKZ01000007.1"/>
</dbReference>
<organism evidence="1 2">
    <name type="scientific">Jiangella asiatica</name>
    <dbReference type="NCBI Taxonomy" id="2530372"/>
    <lineage>
        <taxon>Bacteria</taxon>
        <taxon>Bacillati</taxon>
        <taxon>Actinomycetota</taxon>
        <taxon>Actinomycetes</taxon>
        <taxon>Jiangellales</taxon>
        <taxon>Jiangellaceae</taxon>
        <taxon>Jiangella</taxon>
    </lineage>
</organism>
<evidence type="ECO:0000313" key="2">
    <source>
        <dbReference type="Proteomes" id="UP000294739"/>
    </source>
</evidence>
<name>A0A4R5DPA6_9ACTN</name>
<dbReference type="OrthoDB" id="5179955at2"/>
<gene>
    <name evidence="1" type="ORF">E1269_07000</name>
</gene>
<dbReference type="EMBL" id="SMKZ01000007">
    <property type="protein sequence ID" value="TDE12583.1"/>
    <property type="molecule type" value="Genomic_DNA"/>
</dbReference>
<accession>A0A4R5DPA6</accession>
<proteinExistence type="predicted"/>
<keyword evidence="2" id="KW-1185">Reference proteome</keyword>
<reference evidence="1 2" key="1">
    <citation type="submission" date="2019-03" db="EMBL/GenBank/DDBJ databases">
        <title>Draft genome sequences of novel Actinobacteria.</title>
        <authorList>
            <person name="Sahin N."/>
            <person name="Ay H."/>
            <person name="Saygin H."/>
        </authorList>
    </citation>
    <scope>NUCLEOTIDE SEQUENCE [LARGE SCALE GENOMIC DNA]</scope>
    <source>
        <strain evidence="1 2">5K138</strain>
    </source>
</reference>
<sequence>MDDDRRGAGVLDVLPQPVRRQILDTVHHPSFDDEFLLQYAKKGRPWKQEAGVLRATDRVMIAVHAKRQIEVPRRWSERRAEAVLAATPWHVQALTARLGPEEVLVLSTQGAATLAVEGDRRVALPPASGDPRRLG</sequence>
<dbReference type="InParanoid" id="A0A4R5DPA6"/>
<dbReference type="AlphaFoldDB" id="A0A4R5DPA6"/>
<protein>
    <submittedName>
        <fullName evidence="1">Uncharacterized protein</fullName>
    </submittedName>
</protein>
<comment type="caution">
    <text evidence="1">The sequence shown here is derived from an EMBL/GenBank/DDBJ whole genome shotgun (WGS) entry which is preliminary data.</text>
</comment>
<evidence type="ECO:0000313" key="1">
    <source>
        <dbReference type="EMBL" id="TDE12583.1"/>
    </source>
</evidence>